<proteinExistence type="predicted"/>
<dbReference type="OrthoDB" id="1029717at2"/>
<evidence type="ECO:0000313" key="1">
    <source>
        <dbReference type="EMBL" id="RLT75048.1"/>
    </source>
</evidence>
<accession>A0A3L7ZTL3</accession>
<evidence type="ECO:0000313" key="3">
    <source>
        <dbReference type="Proteomes" id="UP000278164"/>
    </source>
</evidence>
<dbReference type="AlphaFoldDB" id="A0A3L7ZTL3"/>
<evidence type="ECO:0000313" key="2">
    <source>
        <dbReference type="EMBL" id="TGY60414.1"/>
    </source>
</evidence>
<dbReference type="EMBL" id="RAYI01000001">
    <property type="protein sequence ID" value="RLT75048.1"/>
    <property type="molecule type" value="Genomic_DNA"/>
</dbReference>
<evidence type="ECO:0008006" key="5">
    <source>
        <dbReference type="Google" id="ProtNLM"/>
    </source>
</evidence>
<sequence length="83" mass="9606">MIEQKSYNNPMKSPIIQEIIMSNRIGAIAIILAERLNISSVRALKLFYESETCSKLHDKSTGLYLYGDLYVADEFMREMENKQ</sequence>
<dbReference type="Proteomes" id="UP000310032">
    <property type="component" value="Unassembled WGS sequence"/>
</dbReference>
<evidence type="ECO:0000313" key="4">
    <source>
        <dbReference type="Proteomes" id="UP000310032"/>
    </source>
</evidence>
<organism evidence="1 3">
    <name type="scientific">Parabacteroides distasonis</name>
    <dbReference type="NCBI Taxonomy" id="823"/>
    <lineage>
        <taxon>Bacteria</taxon>
        <taxon>Pseudomonadati</taxon>
        <taxon>Bacteroidota</taxon>
        <taxon>Bacteroidia</taxon>
        <taxon>Bacteroidales</taxon>
        <taxon>Tannerellaceae</taxon>
        <taxon>Parabacteroides</taxon>
    </lineage>
</organism>
<dbReference type="Proteomes" id="UP000278164">
    <property type="component" value="Unassembled WGS sequence"/>
</dbReference>
<comment type="caution">
    <text evidence="1">The sequence shown here is derived from an EMBL/GenBank/DDBJ whole genome shotgun (WGS) entry which is preliminary data.</text>
</comment>
<name>A0A3L7ZTL3_PARDI</name>
<gene>
    <name evidence="1" type="ORF">D7V78_00545</name>
    <name evidence="2" type="ORF">E5342_05300</name>
</gene>
<dbReference type="RefSeq" id="WP_121734539.1">
    <property type="nucleotide sequence ID" value="NZ_JBDMPZ010000001.1"/>
</dbReference>
<reference evidence="1 3" key="1">
    <citation type="submission" date="2018-09" db="EMBL/GenBank/DDBJ databases">
        <title>Murine metabolic-syndrome-specific gut microbial biobank.</title>
        <authorList>
            <person name="Liu C."/>
        </authorList>
    </citation>
    <scope>NUCLEOTIDE SEQUENCE [LARGE SCALE GENOMIC DNA]</scope>
    <source>
        <strain evidence="1 3">8-P5</strain>
    </source>
</reference>
<reference evidence="2 4" key="2">
    <citation type="submission" date="2019-04" db="EMBL/GenBank/DDBJ databases">
        <title>Microbes associate with the intestines of laboratory mice.</title>
        <authorList>
            <person name="Navarre W."/>
            <person name="Wong E."/>
            <person name="Huang K."/>
            <person name="Tropini C."/>
            <person name="Ng K."/>
            <person name="Yu B."/>
        </authorList>
    </citation>
    <scope>NUCLEOTIDE SEQUENCE [LARGE SCALE GENOMIC DNA]</scope>
    <source>
        <strain evidence="2 4">NM39_I3</strain>
    </source>
</reference>
<protein>
    <recommendedName>
        <fullName evidence="5">DUF3791 domain-containing protein</fullName>
    </recommendedName>
</protein>
<dbReference type="EMBL" id="SRYM01000010">
    <property type="protein sequence ID" value="TGY60414.1"/>
    <property type="molecule type" value="Genomic_DNA"/>
</dbReference>